<reference evidence="1 2" key="1">
    <citation type="journal article" date="2018" name="Mol. Biol. Evol.">
        <title>Broad Genomic Sampling Reveals a Smut Pathogenic Ancestry of the Fungal Clade Ustilaginomycotina.</title>
        <authorList>
            <person name="Kijpornyongpan T."/>
            <person name="Mondo S.J."/>
            <person name="Barry K."/>
            <person name="Sandor L."/>
            <person name="Lee J."/>
            <person name="Lipzen A."/>
            <person name="Pangilinan J."/>
            <person name="LaButti K."/>
            <person name="Hainaut M."/>
            <person name="Henrissat B."/>
            <person name="Grigoriev I.V."/>
            <person name="Spatafora J.W."/>
            <person name="Aime M.C."/>
        </authorList>
    </citation>
    <scope>NUCLEOTIDE SEQUENCE [LARGE SCALE GENOMIC DNA]</scope>
    <source>
        <strain evidence="1 2">SA 807</strain>
    </source>
</reference>
<dbReference type="EMBL" id="KZ820213">
    <property type="protein sequence ID" value="PWN48384.1"/>
    <property type="molecule type" value="Genomic_DNA"/>
</dbReference>
<name>A0ACD0NRL2_9BASI</name>
<evidence type="ECO:0000313" key="2">
    <source>
        <dbReference type="Proteomes" id="UP000245626"/>
    </source>
</evidence>
<protein>
    <submittedName>
        <fullName evidence="1">Uncharacterized protein</fullName>
    </submittedName>
</protein>
<keyword evidence="2" id="KW-1185">Reference proteome</keyword>
<evidence type="ECO:0000313" key="1">
    <source>
        <dbReference type="EMBL" id="PWN48384.1"/>
    </source>
</evidence>
<accession>A0ACD0NRL2</accession>
<dbReference type="Proteomes" id="UP000245626">
    <property type="component" value="Unassembled WGS sequence"/>
</dbReference>
<gene>
    <name evidence="1" type="ORF">IE53DRAFT_200044</name>
</gene>
<organism evidence="1 2">
    <name type="scientific">Violaceomyces palustris</name>
    <dbReference type="NCBI Taxonomy" id="1673888"/>
    <lineage>
        <taxon>Eukaryota</taxon>
        <taxon>Fungi</taxon>
        <taxon>Dikarya</taxon>
        <taxon>Basidiomycota</taxon>
        <taxon>Ustilaginomycotina</taxon>
        <taxon>Ustilaginomycetes</taxon>
        <taxon>Violaceomycetales</taxon>
        <taxon>Violaceomycetaceae</taxon>
        <taxon>Violaceomyces</taxon>
    </lineage>
</organism>
<proteinExistence type="predicted"/>
<sequence>MVLTTRIPMATRLALVAAVIIFLSWSTPALSARSNLSYIPPSSLSSSSNDPLVFQLNALGDRPPNCPPCPEPSCFNCLLPAFTCAQFGECNEYDGTCSCPTGFGGQDCLSPLCGSPADGIKRHPREGDDCQCSEGWSGLNCNVCQNSIACADMTMGGERLGENGTCYTGGATVHQSFQECDVTNKKITDMLPDRKPQVTFSCEKDDATCNFQFWIGKKESFYCSLDKCEETLESTRESNNTRYDCEKVQCSCIPDRMLCGESGSIDISDFLTEEIKGPGVMKCKSGKDGKRTCRFEEPGMNSLISDVFGDDAIYLSCSSGECVHYSQVPGYLPPQVPERPITWVIVSAASAIGIVIFSVVLLWFLGRHYKDDDLRLGSVRLPQEEADLMKDHVPATLHWEGVSYRVGQKALLENNSGSVKPGEVLAIVGASGAGKTTFLDLLARRNKRGTSSGTVLVNGRTIADNDFKRIVGWVDQEDLLMETLTVYETVLYSALLRLPRDMSLEAKKFRTLETMQELGILGIKDSRIGGSGVGGGAKAGRGISGGEKRRVSIACELVTSPSILFCDEPTSGLDAYNAFNVIQSLVTLAKSYNRTVVFSIHQPRSNIVALFDRLLLLAEGRTVYSGPFSKCGQYFAEVGHPCPPGFNIADFLIDLTAKRTGNGAEDHDASQSGLAGSSLNGKKKTSSPPSRDEETGLPSSSASRVDSTELRTRPSSIAENEGSQSKTGSLRSKSGRLADGLKSAFTNGNSNGSEIHLPEPSSVRLAQLIKAYKESEAAREQRSEMDLFLGREDLEGGHGARAAAEELPDVTRQGMMLRSYKKASLWTQFTILSGRAFKNLYRDPILMLAHFGLAIGLALFCGVLYQDLTSDISGFQNRLGLFFFILSLFGFSCLTSLGVFANERALFVRERSNGYYSPLTYFTSKLLFDILPLRVVPPFLFGGCVYFLVGLVPGVAEFWKFILTLASSAVFFISIAIKDTGLANLVGSLVMLFSLLFAGLLINRDRIPWGLRWLQHLSFFHAAYEALIVNELRTLTLTEHKFGIDIQVPAASIISSFGFNSQAFWWPDIATLGILFGSFTLASLIWLILFVKERK</sequence>